<organism evidence="1 2">
    <name type="scientific">Okeania hirsuta</name>
    <dbReference type="NCBI Taxonomy" id="1458930"/>
    <lineage>
        <taxon>Bacteria</taxon>
        <taxon>Bacillati</taxon>
        <taxon>Cyanobacteriota</taxon>
        <taxon>Cyanophyceae</taxon>
        <taxon>Oscillatoriophycideae</taxon>
        <taxon>Oscillatoriales</taxon>
        <taxon>Microcoleaceae</taxon>
        <taxon>Okeania</taxon>
    </lineage>
</organism>
<name>A0A3N6QQ99_9CYAN</name>
<sequence>MGIRRFCYWCDRPILIEIGKEQIKVFLDPDISMLLEEDLPTKIHQLSRGETIRLEFVDSFCLTIELVPLGNKVNCNLRYFGY</sequence>
<comment type="caution">
    <text evidence="1">The sequence shown here is derived from an EMBL/GenBank/DDBJ whole genome shotgun (WGS) entry which is preliminary data.</text>
</comment>
<evidence type="ECO:0000313" key="2">
    <source>
        <dbReference type="Proteomes" id="UP000269154"/>
    </source>
</evidence>
<dbReference type="AlphaFoldDB" id="A0A3N6QQ99"/>
<proteinExistence type="predicted"/>
<keyword evidence="2" id="KW-1185">Reference proteome</keyword>
<dbReference type="Proteomes" id="UP000269154">
    <property type="component" value="Unassembled WGS sequence"/>
</dbReference>
<reference evidence="1 2" key="1">
    <citation type="journal article" date="2018" name="ACS Chem. Biol.">
        <title>Ketoreductase domain dysfunction expands chemodiversity: malyngamide biosynthesis in the cyanobacterium Okeania hirsuta.</title>
        <authorList>
            <person name="Moss N.A."/>
            <person name="Leao T."/>
            <person name="Rankin M."/>
            <person name="McCullough T.M."/>
            <person name="Qu P."/>
            <person name="Korobeynikov A."/>
            <person name="Smith J.L."/>
            <person name="Gerwick L."/>
            <person name="Gerwick W.H."/>
        </authorList>
    </citation>
    <scope>NUCLEOTIDE SEQUENCE [LARGE SCALE GENOMIC DNA]</scope>
    <source>
        <strain evidence="1 2">PAB10Feb10-1</strain>
    </source>
</reference>
<protein>
    <submittedName>
        <fullName evidence="1">Uncharacterized protein</fullName>
    </submittedName>
</protein>
<dbReference type="EMBL" id="RCBY01000026">
    <property type="protein sequence ID" value="RQH49110.1"/>
    <property type="molecule type" value="Genomic_DNA"/>
</dbReference>
<gene>
    <name evidence="1" type="ORF">D5R40_06935</name>
</gene>
<evidence type="ECO:0000313" key="1">
    <source>
        <dbReference type="EMBL" id="RQH49110.1"/>
    </source>
</evidence>
<accession>A0A3N6QQ99</accession>